<dbReference type="SUPFAM" id="SSF53927">
    <property type="entry name" value="Cytidine deaminase-like"/>
    <property type="match status" value="1"/>
</dbReference>
<dbReference type="Proteomes" id="UP000198741">
    <property type="component" value="Chromosome I"/>
</dbReference>
<dbReference type="PANTHER" id="PTHR38011">
    <property type="entry name" value="DIHYDROFOLATE REDUCTASE FAMILY PROTEIN (AFU_ORTHOLOGUE AFUA_8G06820)"/>
    <property type="match status" value="1"/>
</dbReference>
<dbReference type="InterPro" id="IPR016193">
    <property type="entry name" value="Cytidine_deaminase-like"/>
</dbReference>
<feature type="binding site" evidence="16">
    <location>
        <position position="190"/>
    </location>
    <ligand>
        <name>NADP(+)</name>
        <dbReference type="ChEBI" id="CHEBI:58349"/>
    </ligand>
</feature>
<comment type="pathway">
    <text evidence="3 14">Cofactor biosynthesis; riboflavin biosynthesis; 5-amino-6-(D-ribitylamino)uracil from GTP: step 3/4.</text>
</comment>
<dbReference type="UniPathway" id="UPA00275">
    <property type="reaction ID" value="UER00401"/>
</dbReference>
<keyword evidence="14" id="KW-0378">Hydrolase</keyword>
<evidence type="ECO:0000256" key="2">
    <source>
        <dbReference type="ARBA" id="ARBA00004882"/>
    </source>
</evidence>
<evidence type="ECO:0000259" key="18">
    <source>
        <dbReference type="PROSITE" id="PS51747"/>
    </source>
</evidence>
<dbReference type="Pfam" id="PF00383">
    <property type="entry name" value="dCMP_cyt_deam_1"/>
    <property type="match status" value="1"/>
</dbReference>
<dbReference type="SUPFAM" id="SSF53597">
    <property type="entry name" value="Dihydrofolate reductase-like"/>
    <property type="match status" value="1"/>
</dbReference>
<keyword evidence="10 14" id="KW-0560">Oxidoreductase</keyword>
<dbReference type="InterPro" id="IPR004794">
    <property type="entry name" value="Eubact_RibD"/>
</dbReference>
<dbReference type="AlphaFoldDB" id="A0A1H0NDI9"/>
<dbReference type="GO" id="GO:0008703">
    <property type="term" value="F:5-amino-6-(5-phosphoribosylamino)uracil reductase activity"/>
    <property type="evidence" value="ECO:0007669"/>
    <property type="project" value="UniProtKB-EC"/>
</dbReference>
<evidence type="ECO:0000256" key="14">
    <source>
        <dbReference type="PIRNR" id="PIRNR006769"/>
    </source>
</evidence>
<dbReference type="Gene3D" id="3.40.430.10">
    <property type="entry name" value="Dihydrofolate Reductase, subunit A"/>
    <property type="match status" value="1"/>
</dbReference>
<dbReference type="InterPro" id="IPR016192">
    <property type="entry name" value="APOBEC/CMP_deaminase_Zn-bd"/>
</dbReference>
<reference evidence="19 20" key="1">
    <citation type="submission" date="2016-10" db="EMBL/GenBank/DDBJ databases">
        <authorList>
            <person name="de Groot N.N."/>
        </authorList>
    </citation>
    <scope>NUCLEOTIDE SEQUENCE [LARGE SCALE GENOMIC DNA]</scope>
    <source>
        <strain evidence="20">P4-7,KCTC 19426,CECT 7604</strain>
    </source>
</reference>
<dbReference type="EC" id="1.1.1.193" evidence="14"/>
<feature type="binding site" evidence="16">
    <location>
        <position position="227"/>
    </location>
    <ligand>
        <name>substrate</name>
    </ligand>
</feature>
<evidence type="ECO:0000256" key="15">
    <source>
        <dbReference type="PIRSR" id="PIRSR006769-1"/>
    </source>
</evidence>
<evidence type="ECO:0000256" key="16">
    <source>
        <dbReference type="PIRSR" id="PIRSR006769-2"/>
    </source>
</evidence>
<evidence type="ECO:0000256" key="3">
    <source>
        <dbReference type="ARBA" id="ARBA00004910"/>
    </source>
</evidence>
<feature type="binding site" evidence="16">
    <location>
        <position position="296"/>
    </location>
    <ligand>
        <name>substrate</name>
    </ligand>
</feature>
<comment type="similarity">
    <text evidence="5 14">In the C-terminal section; belongs to the HTP reductase family.</text>
</comment>
<dbReference type="InterPro" id="IPR002734">
    <property type="entry name" value="RibDG_C"/>
</dbReference>
<gene>
    <name evidence="19" type="ORF">SAMN04515671_2324</name>
</gene>
<keyword evidence="7 14" id="KW-0479">Metal-binding</keyword>
<name>A0A1H0NDI9_9ACTN</name>
<evidence type="ECO:0000256" key="4">
    <source>
        <dbReference type="ARBA" id="ARBA00005259"/>
    </source>
</evidence>
<dbReference type="PROSITE" id="PS00903">
    <property type="entry name" value="CYT_DCMP_DEAMINASES_1"/>
    <property type="match status" value="1"/>
</dbReference>
<comment type="pathway">
    <text evidence="2 14">Cofactor biosynthesis; riboflavin biosynthesis; 5-amino-6-(D-ribitylamino)uracil from GTP: step 2/4.</text>
</comment>
<dbReference type="InterPro" id="IPR002125">
    <property type="entry name" value="CMP_dCMP_dom"/>
</dbReference>
<feature type="binding site" evidence="17">
    <location>
        <position position="104"/>
    </location>
    <ligand>
        <name>Zn(2+)</name>
        <dbReference type="ChEBI" id="CHEBI:29105"/>
        <note>catalytic</note>
    </ligand>
</feature>
<evidence type="ECO:0000256" key="17">
    <source>
        <dbReference type="PIRSR" id="PIRSR006769-3"/>
    </source>
</evidence>
<dbReference type="GO" id="GO:0009231">
    <property type="term" value="P:riboflavin biosynthetic process"/>
    <property type="evidence" value="ECO:0007669"/>
    <property type="project" value="UniProtKB-UniPathway"/>
</dbReference>
<dbReference type="STRING" id="1090615.SAMN04515671_2324"/>
<evidence type="ECO:0000256" key="8">
    <source>
        <dbReference type="ARBA" id="ARBA00022833"/>
    </source>
</evidence>
<evidence type="ECO:0000256" key="11">
    <source>
        <dbReference type="ARBA" id="ARBA00023268"/>
    </source>
</evidence>
<evidence type="ECO:0000313" key="20">
    <source>
        <dbReference type="Proteomes" id="UP000198741"/>
    </source>
</evidence>
<comment type="catalytic activity">
    <reaction evidence="12 14">
        <text>5-amino-6-(5-phospho-D-ribitylamino)uracil + NADP(+) = 5-amino-6-(5-phospho-D-ribosylamino)uracil + NADPH + H(+)</text>
        <dbReference type="Rhea" id="RHEA:17845"/>
        <dbReference type="ChEBI" id="CHEBI:15378"/>
        <dbReference type="ChEBI" id="CHEBI:57783"/>
        <dbReference type="ChEBI" id="CHEBI:58349"/>
        <dbReference type="ChEBI" id="CHEBI:58421"/>
        <dbReference type="ChEBI" id="CHEBI:58453"/>
        <dbReference type="EC" id="1.1.1.193"/>
    </reaction>
</comment>
<feature type="binding site" evidence="16">
    <location>
        <position position="220"/>
    </location>
    <ligand>
        <name>NADP(+)</name>
        <dbReference type="ChEBI" id="CHEBI:58349"/>
    </ligand>
</feature>
<dbReference type="Gene3D" id="3.40.140.10">
    <property type="entry name" value="Cytidine Deaminase, domain 2"/>
    <property type="match status" value="1"/>
</dbReference>
<keyword evidence="11" id="KW-0511">Multifunctional enzyme</keyword>
<dbReference type="PANTHER" id="PTHR38011:SF7">
    <property type="entry name" value="2,5-DIAMINO-6-RIBOSYLAMINO-4(3H)-PYRIMIDINONE 5'-PHOSPHATE REDUCTASE"/>
    <property type="match status" value="1"/>
</dbReference>
<feature type="binding site" evidence="16">
    <location>
        <position position="188"/>
    </location>
    <ligand>
        <name>substrate</name>
    </ligand>
</feature>
<feature type="binding site" evidence="16">
    <location>
        <position position="216"/>
    </location>
    <ligand>
        <name>NADP(+)</name>
        <dbReference type="ChEBI" id="CHEBI:58349"/>
    </ligand>
</feature>
<keyword evidence="9 14" id="KW-0521">NADP</keyword>
<evidence type="ECO:0000256" key="7">
    <source>
        <dbReference type="ARBA" id="ARBA00022723"/>
    </source>
</evidence>
<keyword evidence="20" id="KW-1185">Reference proteome</keyword>
<evidence type="ECO:0000256" key="13">
    <source>
        <dbReference type="ARBA" id="ARBA00049886"/>
    </source>
</evidence>
<feature type="domain" description="CMP/dCMP-type deaminase" evidence="18">
    <location>
        <begin position="20"/>
        <end position="132"/>
    </location>
</feature>
<feature type="binding site" evidence="16">
    <location>
        <position position="204"/>
    </location>
    <ligand>
        <name>substrate</name>
    </ligand>
</feature>
<feature type="active site" description="Proton donor" evidence="15">
    <location>
        <position position="72"/>
    </location>
</feature>
<comment type="catalytic activity">
    <reaction evidence="13 14">
        <text>2,5-diamino-6-hydroxy-4-(5-phosphoribosylamino)-pyrimidine + H2O + H(+) = 5-amino-6-(5-phospho-D-ribosylamino)uracil + NH4(+)</text>
        <dbReference type="Rhea" id="RHEA:21868"/>
        <dbReference type="ChEBI" id="CHEBI:15377"/>
        <dbReference type="ChEBI" id="CHEBI:15378"/>
        <dbReference type="ChEBI" id="CHEBI:28938"/>
        <dbReference type="ChEBI" id="CHEBI:58453"/>
        <dbReference type="ChEBI" id="CHEBI:58614"/>
        <dbReference type="EC" id="3.5.4.26"/>
    </reaction>
</comment>
<dbReference type="Pfam" id="PF01872">
    <property type="entry name" value="RibD_C"/>
    <property type="match status" value="1"/>
</dbReference>
<comment type="cofactor">
    <cofactor evidence="14 17">
        <name>Zn(2+)</name>
        <dbReference type="ChEBI" id="CHEBI:29105"/>
    </cofactor>
    <text evidence="14 17">Binds 1 zinc ion.</text>
</comment>
<dbReference type="PROSITE" id="PS51747">
    <property type="entry name" value="CYT_DCMP_DEAMINASES_2"/>
    <property type="match status" value="1"/>
</dbReference>
<dbReference type="InterPro" id="IPR050765">
    <property type="entry name" value="Riboflavin_Biosynth_HTPR"/>
</dbReference>
<keyword evidence="6 14" id="KW-0686">Riboflavin biosynthesis</keyword>
<evidence type="ECO:0000313" key="19">
    <source>
        <dbReference type="EMBL" id="SDO90819.1"/>
    </source>
</evidence>
<dbReference type="NCBIfam" id="TIGR00326">
    <property type="entry name" value="eubact_ribD"/>
    <property type="match status" value="1"/>
</dbReference>
<protein>
    <recommendedName>
        <fullName evidence="14">Riboflavin biosynthesis protein RibD</fullName>
    </recommendedName>
    <domain>
        <recommendedName>
            <fullName evidence="14">Diaminohydroxyphosphoribosylaminopyrimidine deaminase</fullName>
            <shortName evidence="14">DRAP deaminase</shortName>
            <ecNumber evidence="14">3.5.4.26</ecNumber>
        </recommendedName>
        <alternativeName>
            <fullName evidence="14">Riboflavin-specific deaminase</fullName>
        </alternativeName>
    </domain>
    <domain>
        <recommendedName>
            <fullName evidence="14">5-amino-6-(5-phosphoribosylamino)uracil reductase</fullName>
            <ecNumber evidence="14">1.1.1.193</ecNumber>
        </recommendedName>
        <alternativeName>
            <fullName evidence="14">HTP reductase</fullName>
        </alternativeName>
    </domain>
</protein>
<dbReference type="OrthoDB" id="9800865at2"/>
<comment type="function">
    <text evidence="1 14">Converts 2,5-diamino-6-(ribosylamino)-4(3h)-pyrimidinone 5'-phosphate into 5-amino-6-(ribosylamino)-2,4(1h,3h)-pyrimidinedione 5'-phosphate.</text>
</comment>
<evidence type="ECO:0000256" key="10">
    <source>
        <dbReference type="ARBA" id="ARBA00023002"/>
    </source>
</evidence>
<feature type="binding site" evidence="16">
    <location>
        <position position="224"/>
    </location>
    <ligand>
        <name>substrate</name>
    </ligand>
</feature>
<feature type="binding site" evidence="17">
    <location>
        <position position="70"/>
    </location>
    <ligand>
        <name>Zn(2+)</name>
        <dbReference type="ChEBI" id="CHEBI:29105"/>
        <note>catalytic</note>
    </ligand>
</feature>
<dbReference type="EC" id="3.5.4.26" evidence="14"/>
<dbReference type="EMBL" id="LT629710">
    <property type="protein sequence ID" value="SDO90819.1"/>
    <property type="molecule type" value="Genomic_DNA"/>
</dbReference>
<proteinExistence type="inferred from homology"/>
<feature type="binding site" evidence="16">
    <location>
        <begin position="298"/>
        <end position="304"/>
    </location>
    <ligand>
        <name>NADP(+)</name>
        <dbReference type="ChEBI" id="CHEBI:58349"/>
    </ligand>
</feature>
<evidence type="ECO:0000256" key="1">
    <source>
        <dbReference type="ARBA" id="ARBA00002151"/>
    </source>
</evidence>
<evidence type="ECO:0000256" key="5">
    <source>
        <dbReference type="ARBA" id="ARBA00007417"/>
    </source>
</evidence>
<feature type="binding site" evidence="16">
    <location>
        <position position="245"/>
    </location>
    <ligand>
        <name>NADP(+)</name>
        <dbReference type="ChEBI" id="CHEBI:58349"/>
    </ligand>
</feature>
<dbReference type="PIRSF" id="PIRSF006769">
    <property type="entry name" value="RibD"/>
    <property type="match status" value="1"/>
</dbReference>
<evidence type="ECO:0000256" key="6">
    <source>
        <dbReference type="ARBA" id="ARBA00022619"/>
    </source>
</evidence>
<sequence length="364" mass="37911">MTASADPAGRTCGTLAGVNEAERQALELAVELAARGAGTVLPNPVVGCVLLSPSGQIVGRGWHQRAGGPHAEVVALADAGDAARGATAVVTLEPCNHTGRTGPCSQALIAAGVAKVIVAVRDPWPAAAGGVDVLRAAGVEVHEVGDTDSPAEDVNRVWLTATRKRRAFVTFKAGMTIDARVAAADGTSRWITSPESRADVHRLRGEVDTMMVGVGTVLADDPLLTVRDADGELVGRQPLRVVIDSPGRTPSDARVRNDDAETLIATAAEFGHGRRVDVGAVLSELYRRGRRHVLLEGGPRLATSMLDAGLVDEVVVYIAPLLLGAGRSLLDGSAVDTLTAAHRAELVAVDRFGPDVRLRYTVRG</sequence>
<keyword evidence="8 14" id="KW-0862">Zinc</keyword>
<feature type="binding site" evidence="16">
    <location>
        <position position="174"/>
    </location>
    <ligand>
        <name>NADP(+)</name>
        <dbReference type="ChEBI" id="CHEBI:58349"/>
    </ligand>
</feature>
<accession>A0A1H0NDI9</accession>
<evidence type="ECO:0000256" key="9">
    <source>
        <dbReference type="ARBA" id="ARBA00022857"/>
    </source>
</evidence>
<dbReference type="GO" id="GO:0008270">
    <property type="term" value="F:zinc ion binding"/>
    <property type="evidence" value="ECO:0007669"/>
    <property type="project" value="InterPro"/>
</dbReference>
<feature type="binding site" evidence="17">
    <location>
        <position position="95"/>
    </location>
    <ligand>
        <name>Zn(2+)</name>
        <dbReference type="ChEBI" id="CHEBI:29105"/>
        <note>catalytic</note>
    </ligand>
</feature>
<evidence type="ECO:0000256" key="12">
    <source>
        <dbReference type="ARBA" id="ARBA00049861"/>
    </source>
</evidence>
<organism evidence="19 20">
    <name type="scientific">Nakamurella panacisegetis</name>
    <dbReference type="NCBI Taxonomy" id="1090615"/>
    <lineage>
        <taxon>Bacteria</taxon>
        <taxon>Bacillati</taxon>
        <taxon>Actinomycetota</taxon>
        <taxon>Actinomycetes</taxon>
        <taxon>Nakamurellales</taxon>
        <taxon>Nakamurellaceae</taxon>
        <taxon>Nakamurella</taxon>
    </lineage>
</organism>
<dbReference type="GO" id="GO:0008835">
    <property type="term" value="F:diaminohydroxyphosphoribosylaminopyrimidine deaminase activity"/>
    <property type="evidence" value="ECO:0007669"/>
    <property type="project" value="UniProtKB-EC"/>
</dbReference>
<dbReference type="InterPro" id="IPR024072">
    <property type="entry name" value="DHFR-like_dom_sf"/>
</dbReference>
<comment type="similarity">
    <text evidence="4 14">In the N-terminal section; belongs to the cytidine and deoxycytidylate deaminase family.</text>
</comment>
<dbReference type="CDD" id="cd01284">
    <property type="entry name" value="Riboflavin_deaminase-reductase"/>
    <property type="match status" value="1"/>
</dbReference>